<keyword evidence="1" id="KW-0812">Transmembrane</keyword>
<evidence type="ECO:0000313" key="2">
    <source>
        <dbReference type="EMBL" id="MBB3169077.1"/>
    </source>
</evidence>
<dbReference type="GO" id="GO:0046677">
    <property type="term" value="P:response to antibiotic"/>
    <property type="evidence" value="ECO:0007669"/>
    <property type="project" value="TreeGrafter"/>
</dbReference>
<dbReference type="PANTHER" id="PTHR38684:SF1">
    <property type="entry name" value="PROTEIN AMPE"/>
    <property type="match status" value="1"/>
</dbReference>
<dbReference type="GO" id="GO:0005886">
    <property type="term" value="C:plasma membrane"/>
    <property type="evidence" value="ECO:0007669"/>
    <property type="project" value="TreeGrafter"/>
</dbReference>
<feature type="transmembrane region" description="Helical" evidence="1">
    <location>
        <begin position="148"/>
        <end position="169"/>
    </location>
</feature>
<sequence>MGFLSLLCVLLLVQLWGSGGPLQQDGLFVSGTKRVANWGGALVQLLLLVFLPVVILFGVCLVLQYQLSSHLLLVINIPVLLYALGRGRLDALVQNYRDAWQDQDKAAACEAVDALRLDGEASCQTDGRWEGVHAEAFQAVSYRGFERMFAVLFWFAVLGAPGALLYRLAAQAARAPELASETRGLSHRLLWILEWPVARLYYLSVAVVGDFVASAERWRVLGLCMKSPTPMVVEAFNRGALSLDGALIREVAAGDAAALKEIDQLVSLMGRALILWVCAAALIALLVGG</sequence>
<organism evidence="2 3">
    <name type="scientific">Simiduia aestuariiviva</name>
    <dbReference type="NCBI Taxonomy" id="1510459"/>
    <lineage>
        <taxon>Bacteria</taxon>
        <taxon>Pseudomonadati</taxon>
        <taxon>Pseudomonadota</taxon>
        <taxon>Gammaproteobacteria</taxon>
        <taxon>Cellvibrionales</taxon>
        <taxon>Cellvibrionaceae</taxon>
        <taxon>Simiduia</taxon>
    </lineage>
</organism>
<dbReference type="Proteomes" id="UP000559987">
    <property type="component" value="Unassembled WGS sequence"/>
</dbReference>
<gene>
    <name evidence="2" type="ORF">FHS30_002285</name>
</gene>
<dbReference type="Pfam" id="PF17113">
    <property type="entry name" value="AmpE"/>
    <property type="match status" value="1"/>
</dbReference>
<comment type="caution">
    <text evidence="2">The sequence shown here is derived from an EMBL/GenBank/DDBJ whole genome shotgun (WGS) entry which is preliminary data.</text>
</comment>
<proteinExistence type="predicted"/>
<feature type="transmembrane region" description="Helical" evidence="1">
    <location>
        <begin position="268"/>
        <end position="287"/>
    </location>
</feature>
<dbReference type="RefSeq" id="WP_183910569.1">
    <property type="nucleotide sequence ID" value="NZ_JACHXZ010000003.1"/>
</dbReference>
<keyword evidence="3" id="KW-1185">Reference proteome</keyword>
<protein>
    <submittedName>
        <fullName evidence="2">Membrane protein required for beta-lactamase induction</fullName>
    </submittedName>
</protein>
<dbReference type="PANTHER" id="PTHR38684">
    <property type="entry name" value="PROTEIN AMPE"/>
    <property type="match status" value="1"/>
</dbReference>
<reference evidence="2 3" key="1">
    <citation type="submission" date="2020-08" db="EMBL/GenBank/DDBJ databases">
        <title>Genomic Encyclopedia of Type Strains, Phase III (KMG-III): the genomes of soil and plant-associated and newly described type strains.</title>
        <authorList>
            <person name="Whitman W."/>
        </authorList>
    </citation>
    <scope>NUCLEOTIDE SEQUENCE [LARGE SCALE GENOMIC DNA]</scope>
    <source>
        <strain evidence="2 3">CECT 8571</strain>
    </source>
</reference>
<evidence type="ECO:0000313" key="3">
    <source>
        <dbReference type="Proteomes" id="UP000559987"/>
    </source>
</evidence>
<feature type="transmembrane region" description="Helical" evidence="1">
    <location>
        <begin position="41"/>
        <end position="63"/>
    </location>
</feature>
<name>A0A839UUM4_9GAMM</name>
<accession>A0A839UUM4</accession>
<keyword evidence="1" id="KW-1133">Transmembrane helix</keyword>
<dbReference type="AlphaFoldDB" id="A0A839UUM4"/>
<keyword evidence="1" id="KW-0472">Membrane</keyword>
<evidence type="ECO:0000256" key="1">
    <source>
        <dbReference type="SAM" id="Phobius"/>
    </source>
</evidence>
<dbReference type="EMBL" id="JACHXZ010000003">
    <property type="protein sequence ID" value="MBB3169077.1"/>
    <property type="molecule type" value="Genomic_DNA"/>
</dbReference>
<dbReference type="InterPro" id="IPR031347">
    <property type="entry name" value="AmpE"/>
</dbReference>
<dbReference type="InterPro" id="IPR052966">
    <property type="entry name" value="Beta-lactamase_Reg"/>
</dbReference>